<dbReference type="InterPro" id="IPR011006">
    <property type="entry name" value="CheY-like_superfamily"/>
</dbReference>
<dbReference type="InterPro" id="IPR001789">
    <property type="entry name" value="Sig_transdc_resp-reg_receiver"/>
</dbReference>
<sequence>MQVLVVDDHPLFVDGVRQVLKKLNSSAVVSGANSAEAAIVLLESGKAFDLVFINLMMPDTCGLSVIYRLQEQGIRFPTVIMSEEDNLRSIRSALDMGVLGLIPKSFSAEQILAALAYILEGNIYIPPATNKQLSALKARRFAQTGNITRRQQQVLELIAQGYTNRQIATTLYLTEHTIKAHVSALFIELGATNRTGCVRIAKSLDLI</sequence>
<dbReference type="Gene3D" id="3.40.50.2300">
    <property type="match status" value="1"/>
</dbReference>
<dbReference type="PROSITE" id="PS50110">
    <property type="entry name" value="RESPONSE_REGULATORY"/>
    <property type="match status" value="1"/>
</dbReference>
<dbReference type="SMART" id="SM00448">
    <property type="entry name" value="REC"/>
    <property type="match status" value="1"/>
</dbReference>
<dbReference type="PANTHER" id="PTHR45566">
    <property type="entry name" value="HTH-TYPE TRANSCRIPTIONAL REGULATOR YHJB-RELATED"/>
    <property type="match status" value="1"/>
</dbReference>
<accession>A0ABT7HI47</accession>
<comment type="caution">
    <text evidence="3">Lacks conserved residue(s) required for the propagation of feature annotation.</text>
</comment>
<dbReference type="PANTHER" id="PTHR45566:SF1">
    <property type="entry name" value="HTH-TYPE TRANSCRIPTIONAL REGULATOR YHJB-RELATED"/>
    <property type="match status" value="1"/>
</dbReference>
<evidence type="ECO:0000259" key="4">
    <source>
        <dbReference type="PROSITE" id="PS50043"/>
    </source>
</evidence>
<feature type="domain" description="HTH luxR-type" evidence="4">
    <location>
        <begin position="140"/>
        <end position="205"/>
    </location>
</feature>
<dbReference type="InterPro" id="IPR058245">
    <property type="entry name" value="NreC/VraR/RcsB-like_REC"/>
</dbReference>
<reference evidence="6 7" key="1">
    <citation type="submission" date="2023-05" db="EMBL/GenBank/DDBJ databases">
        <title>Marinobacter albus sp. nov., a marine bacterium isolated from sand in a coastal intertidal zone of huludao.</title>
        <authorList>
            <person name="Deng T."/>
        </authorList>
    </citation>
    <scope>NUCLEOTIDE SEQUENCE [LARGE SCALE GENOMIC DNA]</scope>
    <source>
        <strain evidence="6 7">M216</strain>
    </source>
</reference>
<keyword evidence="2" id="KW-0238">DNA-binding</keyword>
<dbReference type="SMART" id="SM00421">
    <property type="entry name" value="HTH_LUXR"/>
    <property type="match status" value="1"/>
</dbReference>
<gene>
    <name evidence="6" type="ORF">QQF73_17935</name>
</gene>
<dbReference type="Pfam" id="PF00072">
    <property type="entry name" value="Response_reg"/>
    <property type="match status" value="1"/>
</dbReference>
<proteinExistence type="predicted"/>
<evidence type="ECO:0000256" key="3">
    <source>
        <dbReference type="PROSITE-ProRule" id="PRU00169"/>
    </source>
</evidence>
<evidence type="ECO:0000256" key="2">
    <source>
        <dbReference type="ARBA" id="ARBA00023125"/>
    </source>
</evidence>
<name>A0ABT7HI47_9GAMM</name>
<dbReference type="Proteomes" id="UP001223547">
    <property type="component" value="Unassembled WGS sequence"/>
</dbReference>
<protein>
    <submittedName>
        <fullName evidence="6">Response regulator transcription factor</fullName>
    </submittedName>
</protein>
<feature type="domain" description="Response regulatory" evidence="5">
    <location>
        <begin position="2"/>
        <end position="119"/>
    </location>
</feature>
<dbReference type="PRINTS" id="PR00038">
    <property type="entry name" value="HTHLUXR"/>
</dbReference>
<dbReference type="CDD" id="cd17535">
    <property type="entry name" value="REC_NarL-like"/>
    <property type="match status" value="1"/>
</dbReference>
<organism evidence="6 7">
    <name type="scientific">Marinobacter albus</name>
    <dbReference type="NCBI Taxonomy" id="3030833"/>
    <lineage>
        <taxon>Bacteria</taxon>
        <taxon>Pseudomonadati</taxon>
        <taxon>Pseudomonadota</taxon>
        <taxon>Gammaproteobacteria</taxon>
        <taxon>Pseudomonadales</taxon>
        <taxon>Marinobacteraceae</taxon>
        <taxon>Marinobacter</taxon>
    </lineage>
</organism>
<evidence type="ECO:0000259" key="5">
    <source>
        <dbReference type="PROSITE" id="PS50110"/>
    </source>
</evidence>
<dbReference type="PROSITE" id="PS50043">
    <property type="entry name" value="HTH_LUXR_2"/>
    <property type="match status" value="1"/>
</dbReference>
<evidence type="ECO:0000313" key="7">
    <source>
        <dbReference type="Proteomes" id="UP001223547"/>
    </source>
</evidence>
<dbReference type="InterPro" id="IPR000792">
    <property type="entry name" value="Tscrpt_reg_LuxR_C"/>
</dbReference>
<dbReference type="Pfam" id="PF00196">
    <property type="entry name" value="GerE"/>
    <property type="match status" value="1"/>
</dbReference>
<dbReference type="CDD" id="cd06170">
    <property type="entry name" value="LuxR_C_like"/>
    <property type="match status" value="1"/>
</dbReference>
<dbReference type="EMBL" id="JASSQD010000004">
    <property type="protein sequence ID" value="MDK9559520.1"/>
    <property type="molecule type" value="Genomic_DNA"/>
</dbReference>
<keyword evidence="1" id="KW-0597">Phosphoprotein</keyword>
<comment type="caution">
    <text evidence="6">The sequence shown here is derived from an EMBL/GenBank/DDBJ whole genome shotgun (WGS) entry which is preliminary data.</text>
</comment>
<evidence type="ECO:0000313" key="6">
    <source>
        <dbReference type="EMBL" id="MDK9559520.1"/>
    </source>
</evidence>
<dbReference type="SUPFAM" id="SSF46894">
    <property type="entry name" value="C-terminal effector domain of the bipartite response regulators"/>
    <property type="match status" value="1"/>
</dbReference>
<dbReference type="SUPFAM" id="SSF52172">
    <property type="entry name" value="CheY-like"/>
    <property type="match status" value="1"/>
</dbReference>
<dbReference type="InterPro" id="IPR051015">
    <property type="entry name" value="EvgA-like"/>
</dbReference>
<dbReference type="RefSeq" id="WP_219868815.1">
    <property type="nucleotide sequence ID" value="NZ_JASSQD010000004.1"/>
</dbReference>
<evidence type="ECO:0000256" key="1">
    <source>
        <dbReference type="ARBA" id="ARBA00022553"/>
    </source>
</evidence>
<dbReference type="InterPro" id="IPR016032">
    <property type="entry name" value="Sig_transdc_resp-reg_C-effctor"/>
</dbReference>
<keyword evidence="7" id="KW-1185">Reference proteome</keyword>